<name>A0A183J7B8_9BILA</name>
<accession>A0A183J7B8</accession>
<sequence length="315" mass="35645">MCCDVICGVSGNDHFTVPRSRSYDDVANFAKCRPSKKQHCAQLKSDKTRLSDFNVADWDSSAKSNGNLSVFWKQAIYAEKPQLVAASQRPNGFTKLQHSASWSAWDSVVRCILSDSNGHDVCRAASPPRYLQSNHMRNGDDNSDSMPRRSMSMHERQVRRKRDRDLDRLPETRDSRPNFTELDSVVDNMAKSGERTPDLGKPLISEADASRRLERLRITTSSSANQPHTKGNVGQRPSSGLTERTARDIGFLPFSSTRHKSIPREWSISHEKLERLKQLSNSLSCSVARRVSQFDNKTMWQQAQSFVANEEMKVV</sequence>
<dbReference type="EMBL" id="UZAM01016333">
    <property type="protein sequence ID" value="VDP42775.1"/>
    <property type="molecule type" value="Genomic_DNA"/>
</dbReference>
<dbReference type="Proteomes" id="UP000270296">
    <property type="component" value="Unassembled WGS sequence"/>
</dbReference>
<feature type="region of interest" description="Disordered" evidence="1">
    <location>
        <begin position="125"/>
        <end position="181"/>
    </location>
</feature>
<reference evidence="4" key="1">
    <citation type="submission" date="2016-06" db="UniProtKB">
        <authorList>
            <consortium name="WormBaseParasite"/>
        </authorList>
    </citation>
    <scope>IDENTIFICATION</scope>
</reference>
<evidence type="ECO:0000313" key="2">
    <source>
        <dbReference type="EMBL" id="VDP42775.1"/>
    </source>
</evidence>
<feature type="region of interest" description="Disordered" evidence="1">
    <location>
        <begin position="218"/>
        <end position="243"/>
    </location>
</feature>
<protein>
    <submittedName>
        <fullName evidence="4">DUF1752 domain-containing protein</fullName>
    </submittedName>
</protein>
<feature type="compositionally biased region" description="Polar residues" evidence="1">
    <location>
        <begin position="218"/>
        <end position="229"/>
    </location>
</feature>
<reference evidence="2 3" key="2">
    <citation type="submission" date="2018-11" db="EMBL/GenBank/DDBJ databases">
        <authorList>
            <consortium name="Pathogen Informatics"/>
        </authorList>
    </citation>
    <scope>NUCLEOTIDE SEQUENCE [LARGE SCALE GENOMIC DNA]</scope>
</reference>
<evidence type="ECO:0000313" key="3">
    <source>
        <dbReference type="Proteomes" id="UP000270296"/>
    </source>
</evidence>
<proteinExistence type="predicted"/>
<evidence type="ECO:0000313" key="4">
    <source>
        <dbReference type="WBParaSite" id="SBAD_0001215801-mRNA-1"/>
    </source>
</evidence>
<gene>
    <name evidence="2" type="ORF">SBAD_LOCUS11765</name>
</gene>
<evidence type="ECO:0000256" key="1">
    <source>
        <dbReference type="SAM" id="MobiDB-lite"/>
    </source>
</evidence>
<feature type="compositionally biased region" description="Basic and acidic residues" evidence="1">
    <location>
        <begin position="163"/>
        <end position="176"/>
    </location>
</feature>
<dbReference type="AlphaFoldDB" id="A0A183J7B8"/>
<dbReference type="WBParaSite" id="SBAD_0001215801-mRNA-1">
    <property type="protein sequence ID" value="SBAD_0001215801-mRNA-1"/>
    <property type="gene ID" value="SBAD_0001215801"/>
</dbReference>
<keyword evidence="3" id="KW-1185">Reference proteome</keyword>
<organism evidence="4">
    <name type="scientific">Soboliphyme baturini</name>
    <dbReference type="NCBI Taxonomy" id="241478"/>
    <lineage>
        <taxon>Eukaryota</taxon>
        <taxon>Metazoa</taxon>
        <taxon>Ecdysozoa</taxon>
        <taxon>Nematoda</taxon>
        <taxon>Enoplea</taxon>
        <taxon>Dorylaimia</taxon>
        <taxon>Dioctophymatida</taxon>
        <taxon>Dioctophymatoidea</taxon>
        <taxon>Soboliphymatidae</taxon>
        <taxon>Soboliphyme</taxon>
    </lineage>
</organism>